<evidence type="ECO:0000313" key="2">
    <source>
        <dbReference type="EMBL" id="KAJ1520409.1"/>
    </source>
</evidence>
<protein>
    <recommendedName>
        <fullName evidence="1">Transposable element P transposase-like RNase H domain-containing protein</fullName>
    </recommendedName>
</protein>
<sequence length="768" mass="87791">MDLAAKGQAEVERLRKLLEEKDVTISQLQSDVEFLGGGTFDEVYFKKYEAMRKENSRLKAYIKREDYSPWLSETQMKRLRRNSNRNLKWEIQDIRDGLILKMKCGSSGYKAFVQRFPFLPSLSILKETVQFVKFDSGLLHSVFDMIETMLKDMPDAWRDCELVLDEVALNPEERWCHTLGKMVGMATLPTHEGLAKKGLVVLLAGIQKRWKMSVAVYLSNQRSKEARSQKALNLSGKAYGDIIDSVIEKAVKAGANVVGVTSDMGADNLSFWRHKGITGGRSQASVISSFPNPAKEDSEVFVLPDPVHLMKAVKHMTESNGTITLPEDIVEEEGLSPATVNYKHIEDLHDFESGNELKVAFRLREHNIHVQKHFKKMKVGTAKAVLCHRTGVGLNLLAEENNDPSYHTTAWFILLNTFFQLVLCRHKGLSIPKCNEEVFYKATRLISRVADIFHRMRVGNTGEYKPSQRGMRVLCNSLLGIIDYCLVKRNYLYLILGRLTSDCIENLFSCIRLCQAIPNAVLFYQCLKVITLAQYSEAVRGSNYDYDGDCEMPGDFLELARERACDRAMTRFYSSLDEMTQNTIRRLEEKDYLMLNFMEKVVVYDMAGSVIAAILESKATVCESCIGATQWTDETPHPFSIVTQSKEFTGLRSSGEEARKLQIYVSDFIFHAILTAEISFRLYREKTRNFQHADVLKYFVDNLMYIWAESSCIPKCHDLGRKILTTFFNGRLKQFSNVLREHHKEVKKITVDRSSKSLAMHTMVDHLR</sequence>
<comment type="caution">
    <text evidence="2">The sequence shown here is derived from an EMBL/GenBank/DDBJ whole genome shotgun (WGS) entry which is preliminary data.</text>
</comment>
<name>A0AAV7X954_9NEOP</name>
<reference evidence="2" key="1">
    <citation type="submission" date="2022-12" db="EMBL/GenBank/DDBJ databases">
        <title>Chromosome-level genome assembly of the bean flower thrips Megalurothrips usitatus.</title>
        <authorList>
            <person name="Ma L."/>
            <person name="Liu Q."/>
            <person name="Li H."/>
            <person name="Cai W."/>
        </authorList>
    </citation>
    <scope>NUCLEOTIDE SEQUENCE</scope>
    <source>
        <strain evidence="2">Cailab_2022a</strain>
    </source>
</reference>
<dbReference type="Proteomes" id="UP001075354">
    <property type="component" value="Chromosome 14"/>
</dbReference>
<proteinExistence type="predicted"/>
<feature type="domain" description="Transposable element P transposase-like RNase H" evidence="1">
    <location>
        <begin position="135"/>
        <end position="274"/>
    </location>
</feature>
<evidence type="ECO:0000313" key="3">
    <source>
        <dbReference type="Proteomes" id="UP001075354"/>
    </source>
</evidence>
<dbReference type="InterPro" id="IPR048365">
    <property type="entry name" value="TNP-like_RNaseH_N"/>
</dbReference>
<dbReference type="Pfam" id="PF21787">
    <property type="entry name" value="TNP-like_RNaseH_N"/>
    <property type="match status" value="1"/>
</dbReference>
<gene>
    <name evidence="2" type="ORF">ONE63_003541</name>
</gene>
<accession>A0AAV7X954</accession>
<organism evidence="2 3">
    <name type="scientific">Megalurothrips usitatus</name>
    <name type="common">bean blossom thrips</name>
    <dbReference type="NCBI Taxonomy" id="439358"/>
    <lineage>
        <taxon>Eukaryota</taxon>
        <taxon>Metazoa</taxon>
        <taxon>Ecdysozoa</taxon>
        <taxon>Arthropoda</taxon>
        <taxon>Hexapoda</taxon>
        <taxon>Insecta</taxon>
        <taxon>Pterygota</taxon>
        <taxon>Neoptera</taxon>
        <taxon>Paraneoptera</taxon>
        <taxon>Thysanoptera</taxon>
        <taxon>Terebrantia</taxon>
        <taxon>Thripoidea</taxon>
        <taxon>Thripidae</taxon>
        <taxon>Megalurothrips</taxon>
    </lineage>
</organism>
<keyword evidence="3" id="KW-1185">Reference proteome</keyword>
<dbReference type="AlphaFoldDB" id="A0AAV7X954"/>
<dbReference type="EMBL" id="JAPTSV010000014">
    <property type="protein sequence ID" value="KAJ1520409.1"/>
    <property type="molecule type" value="Genomic_DNA"/>
</dbReference>
<evidence type="ECO:0000259" key="1">
    <source>
        <dbReference type="Pfam" id="PF21787"/>
    </source>
</evidence>